<evidence type="ECO:0000313" key="2">
    <source>
        <dbReference type="Proteomes" id="UP000799423"/>
    </source>
</evidence>
<dbReference type="Proteomes" id="UP000799423">
    <property type="component" value="Unassembled WGS sequence"/>
</dbReference>
<dbReference type="EMBL" id="MU006297">
    <property type="protein sequence ID" value="KAF2852780.1"/>
    <property type="molecule type" value="Genomic_DNA"/>
</dbReference>
<name>A0A6A7BBM1_9PLEO</name>
<gene>
    <name evidence="1" type="ORF">T440DRAFT_466358</name>
</gene>
<dbReference type="AlphaFoldDB" id="A0A6A7BBM1"/>
<accession>A0A6A7BBM1</accession>
<sequence>MQNQHQTQTISNHYIIRSDLITLLTSLFGVGNFSIEEEDNHYVLTVPKRLTESQINTVRST</sequence>
<reference evidence="1" key="1">
    <citation type="submission" date="2020-01" db="EMBL/GenBank/DDBJ databases">
        <authorList>
            <consortium name="DOE Joint Genome Institute"/>
            <person name="Haridas S."/>
            <person name="Albert R."/>
            <person name="Binder M."/>
            <person name="Bloem J."/>
            <person name="Labutti K."/>
            <person name="Salamov A."/>
            <person name="Andreopoulos B."/>
            <person name="Baker S.E."/>
            <person name="Barry K."/>
            <person name="Bills G."/>
            <person name="Bluhm B.H."/>
            <person name="Cannon C."/>
            <person name="Castanera R."/>
            <person name="Culley D.E."/>
            <person name="Daum C."/>
            <person name="Ezra D."/>
            <person name="Gonzalez J.B."/>
            <person name="Henrissat B."/>
            <person name="Kuo A."/>
            <person name="Liang C."/>
            <person name="Lipzen A."/>
            <person name="Lutzoni F."/>
            <person name="Magnuson J."/>
            <person name="Mondo S."/>
            <person name="Nolan M."/>
            <person name="Ohm R."/>
            <person name="Pangilinan J."/>
            <person name="Park H.-J."/>
            <person name="Ramirez L."/>
            <person name="Alfaro M."/>
            <person name="Sun H."/>
            <person name="Tritt A."/>
            <person name="Yoshinaga Y."/>
            <person name="Zwiers L.-H."/>
            <person name="Turgeon B.G."/>
            <person name="Goodwin S.B."/>
            <person name="Spatafora J.W."/>
            <person name="Crous P.W."/>
            <person name="Grigoriev I.V."/>
        </authorList>
    </citation>
    <scope>NUCLEOTIDE SEQUENCE</scope>
    <source>
        <strain evidence="1">IPT5</strain>
    </source>
</reference>
<proteinExistence type="predicted"/>
<protein>
    <submittedName>
        <fullName evidence="1">Uncharacterized protein</fullName>
    </submittedName>
</protein>
<keyword evidence="2" id="KW-1185">Reference proteome</keyword>
<dbReference type="OrthoDB" id="3783539at2759"/>
<evidence type="ECO:0000313" key="1">
    <source>
        <dbReference type="EMBL" id="KAF2852780.1"/>
    </source>
</evidence>
<organism evidence="1 2">
    <name type="scientific">Plenodomus tracheiphilus IPT5</name>
    <dbReference type="NCBI Taxonomy" id="1408161"/>
    <lineage>
        <taxon>Eukaryota</taxon>
        <taxon>Fungi</taxon>
        <taxon>Dikarya</taxon>
        <taxon>Ascomycota</taxon>
        <taxon>Pezizomycotina</taxon>
        <taxon>Dothideomycetes</taxon>
        <taxon>Pleosporomycetidae</taxon>
        <taxon>Pleosporales</taxon>
        <taxon>Pleosporineae</taxon>
        <taxon>Leptosphaeriaceae</taxon>
        <taxon>Plenodomus</taxon>
    </lineage>
</organism>